<organism evidence="2 3">
    <name type="scientific">Coniochaeta pulveracea</name>
    <dbReference type="NCBI Taxonomy" id="177199"/>
    <lineage>
        <taxon>Eukaryota</taxon>
        <taxon>Fungi</taxon>
        <taxon>Dikarya</taxon>
        <taxon>Ascomycota</taxon>
        <taxon>Pezizomycotina</taxon>
        <taxon>Sordariomycetes</taxon>
        <taxon>Sordariomycetidae</taxon>
        <taxon>Coniochaetales</taxon>
        <taxon>Coniochaetaceae</taxon>
        <taxon>Coniochaeta</taxon>
    </lineage>
</organism>
<dbReference type="EMBL" id="QVQW01000018">
    <property type="protein sequence ID" value="RKU45878.1"/>
    <property type="molecule type" value="Genomic_DNA"/>
</dbReference>
<evidence type="ECO:0000313" key="2">
    <source>
        <dbReference type="EMBL" id="RKU45878.1"/>
    </source>
</evidence>
<protein>
    <submittedName>
        <fullName evidence="2">Uncharacterized protein</fullName>
    </submittedName>
</protein>
<dbReference type="Proteomes" id="UP000275385">
    <property type="component" value="Unassembled WGS sequence"/>
</dbReference>
<accession>A0A420YDB6</accession>
<feature type="region of interest" description="Disordered" evidence="1">
    <location>
        <begin position="1"/>
        <end position="34"/>
    </location>
</feature>
<comment type="caution">
    <text evidence="2">The sequence shown here is derived from an EMBL/GenBank/DDBJ whole genome shotgun (WGS) entry which is preliminary data.</text>
</comment>
<feature type="compositionally biased region" description="Low complexity" evidence="1">
    <location>
        <begin position="176"/>
        <end position="190"/>
    </location>
</feature>
<feature type="compositionally biased region" description="Polar residues" evidence="1">
    <location>
        <begin position="215"/>
        <end position="224"/>
    </location>
</feature>
<evidence type="ECO:0000313" key="3">
    <source>
        <dbReference type="Proteomes" id="UP000275385"/>
    </source>
</evidence>
<feature type="compositionally biased region" description="Basic and acidic residues" evidence="1">
    <location>
        <begin position="13"/>
        <end position="33"/>
    </location>
</feature>
<reference evidence="2 3" key="1">
    <citation type="submission" date="2018-08" db="EMBL/GenBank/DDBJ databases">
        <title>Draft genome of the lignicolous fungus Coniochaeta pulveracea.</title>
        <authorList>
            <person name="Borstlap C.J."/>
            <person name="De Witt R.N."/>
            <person name="Botha A."/>
            <person name="Volschenk H."/>
        </authorList>
    </citation>
    <scope>NUCLEOTIDE SEQUENCE [LARGE SCALE GENOMIC DNA]</scope>
    <source>
        <strain evidence="2 3">CAB683</strain>
    </source>
</reference>
<dbReference type="AlphaFoldDB" id="A0A420YDB6"/>
<evidence type="ECO:0000256" key="1">
    <source>
        <dbReference type="SAM" id="MobiDB-lite"/>
    </source>
</evidence>
<dbReference type="OrthoDB" id="5225441at2759"/>
<feature type="region of interest" description="Disordered" evidence="1">
    <location>
        <begin position="157"/>
        <end position="224"/>
    </location>
</feature>
<keyword evidence="3" id="KW-1185">Reference proteome</keyword>
<gene>
    <name evidence="2" type="ORF">DL546_008069</name>
</gene>
<proteinExistence type="predicted"/>
<feature type="compositionally biased region" description="Basic and acidic residues" evidence="1">
    <location>
        <begin position="194"/>
        <end position="203"/>
    </location>
</feature>
<name>A0A420YDB6_9PEZI</name>
<sequence>MSVFSMLKRGRQAAKEHAAKEAERKKKEAEKLPYKHVPRHAASDALAGGPATWREVDRPRIMEQNRRRSMLTASGVNMSGTATPVHVGFPRVNSALSNVSYPAAYASPVVHTPRAYSYTSIQQPGWSSYGGEVVYTPMDGGEMSVKGKEVERVAVVDMDRPSRASSKASMEPYRTSRTSPVGSSGNSSSSQDDLEMKTVKHDSVVPGQGSEDFRSTNPKPLSRANTDCLPIPQTGWGTSHQLANNCTGCPSRTCTATHAFWFTARTSNCCDALILTCA</sequence>